<dbReference type="PROSITE" id="PS00010">
    <property type="entry name" value="ASX_HYDROXYL"/>
    <property type="match status" value="7"/>
</dbReference>
<evidence type="ECO:0000256" key="8">
    <source>
        <dbReference type="PROSITE-ProRule" id="PRU00076"/>
    </source>
</evidence>
<evidence type="ECO:0000313" key="14">
    <source>
        <dbReference type="Proteomes" id="UP000735302"/>
    </source>
</evidence>
<feature type="domain" description="VWFD" evidence="12">
    <location>
        <begin position="796"/>
        <end position="998"/>
    </location>
</feature>
<dbReference type="InterPro" id="IPR000152">
    <property type="entry name" value="EGF-type_Asp/Asn_hydroxyl_site"/>
</dbReference>
<keyword evidence="2 8" id="KW-0245">EGF-like domain</keyword>
<organism evidence="13 14">
    <name type="scientific">Plakobranchus ocellatus</name>
    <dbReference type="NCBI Taxonomy" id="259542"/>
    <lineage>
        <taxon>Eukaryota</taxon>
        <taxon>Metazoa</taxon>
        <taxon>Spiralia</taxon>
        <taxon>Lophotrochozoa</taxon>
        <taxon>Mollusca</taxon>
        <taxon>Gastropoda</taxon>
        <taxon>Heterobranchia</taxon>
        <taxon>Euthyneura</taxon>
        <taxon>Panpulmonata</taxon>
        <taxon>Sacoglossa</taxon>
        <taxon>Placobranchoidea</taxon>
        <taxon>Plakobranchidae</taxon>
        <taxon>Plakobranchus</taxon>
    </lineage>
</organism>
<keyword evidence="14" id="KW-1185">Reference proteome</keyword>
<dbReference type="PROSITE" id="PS01187">
    <property type="entry name" value="EGF_CA"/>
    <property type="match status" value="6"/>
</dbReference>
<dbReference type="InterPro" id="IPR009030">
    <property type="entry name" value="Growth_fac_rcpt_cys_sf"/>
</dbReference>
<feature type="compositionally biased region" description="Polar residues" evidence="9">
    <location>
        <begin position="453"/>
        <end position="463"/>
    </location>
</feature>
<dbReference type="SMART" id="SM00216">
    <property type="entry name" value="VWD"/>
    <property type="match status" value="1"/>
</dbReference>
<sequence length="2122" mass="235072">MYFCHKIKETLGVKRFDPTTALVVTWDKLEPSSLYAYSRYCQIYARYRLTSYWFTRRYKQYYELYCQTRLTNTFQCVYVTDGQSAYAIVTYKARAMRWPFIRNYRIEVGFSNSVQFRNFGFTFTDLTTKLDKNTFNTGRYGTWIEQVGEYQNADTKCLLFFIDHLYMVRNSAYQAWLNNLYRCPCNMELLGPQWTTFSWTDVPGRPVRTSRACFFLGRKAIDPRIRNNPYNKLCCYYFTHPIRSTRRAIQWARRNAVYISHFDVNAGHVLKHDPNRRGANARLSRLEDFEPKNWCCRDSSRPSVYCFLFNAVRPDMGCSNNVLWFQVRGRWRFSRARGDPHITTLDSKEYTFNGKGEYILLQIDDIDFTMQARTDQTYIIGQSGIKALISHMNSKKHAKAQVSSCGSRSLLSYAKISTNSTSSSATQSPGCVTSKSDQPGPSMPNTDLPLESRPNSKQPAPLKVSNNVVLRAEVIWTMRTISVHSSARSSDDVGNVFRDMFPDSKIAESSQCSRTKLGYLATFGIAPAIKSSILNSVKDSPYYVVMFDESHNEDLDKKQLDLHVRYIDENNLIKSKFVDSDFLGKAKAADLNKPLLNLIEEISNKNVVQLSMDGPNVNWKVHRDVSSELEKETGQSLLNIGSCGLHVVHNSFRHGSEKSGWALGEFLRDLYTLFKKALARKDDYFNAAGESTPKLPLKFCGHRWLENVPAAQRALEIWPFVLLYSKAVRKREASEPSCKSYQTIVEKESDQLFTAKLHSFIFLANILRPFLEKFQKDASLAPFLVPSLLAVVKRLYSLILTQEAVAGIKNAADLSLPKGLPSSTFKKESEISLGHQAELALDEVLGSVGTVFVALAVKEKDNSRFQVELDDDKTGMVIKANGKDISADFYAASNYTFESDVLTVERQDIDSTEVITASFPSNIAVEVYVDMQHLELTVSVPPNLRGLTRGLLGNFNDDSTDDFVLPDGTVLTDDQVDTERKIFVNFAKEWEVTSSTTVFEYARGETVLTHQFPQFEPLFIEEVNQTLLQEAEETCGAGQSACTYDLLATGSKEFAVVTKDSGEVFSDLQTSLNNELPVLNLKTPLSVQNRWHVIQNQQSTLQFSANDPDGDAVSIELVDPVDTDIVSLDTKANSLTYIPDPNHPVVLGLRAFDGKGKSDVISVDIVVCTNCSGHGTCDWSRTREPESADGKFLITVCTCWPAYTGDDCDQDVDGCADSPCGEGENCTDIPASEQENSTVGYVCAGCPEGFTWDGSSCEDIDECFDNGTVSVCSENANCENTEGSFTCFCSTGYRTDLSDKTVCKDIDECAEMLHDCDHLCENQQGNFSCSCYSGSKLAEDGKTCISDVDECAGKSPCSQLCTNTDGGFNCSCYAGFQLESDQVSCTECEPSYWGVNCARQCQCNGHGTCDRKRGCVCDEGWTGARCITDIDECEQDQACPNGQLCNNTIGSFTCSCTEGYSMENDRCIDVDECEDVLLHNCDLATEDCKNNMGSYSCVCRDGYARDINNNCTDIDECAKQSHNCQQICENTEGSYNCDCYLGYRLDKSRQNCVLKSNPCEGIDYLNCSQICAIELETNTAHCLCNSGYGLVGTQDCQDINECEYDHLNLCSHKSGCKNTMGGYQCSCPVGSMLDKDGRTCIACGSGTWGKNCANSCQCNLEGTSRCDAKIGCVCKHGFKGILCEEDLDECLSGALTCPELEVCVNTRGSAMCQCIEGYSFALGSCTDIDECAMDTTNNCDQKCVNFPGGYQCACNAGYELAGNCTDIDECVRGLAECEQGCENTEGSYRCTCPVGLSLDTDRVSCAVAESCFIRTECEDRCALINNTETCLCPKGFELNADGVSCDDKDLCANSSCTVSCNETADGTSFVCSCDAGQVLADDGFSCVDCVEGTYGANCSQQCNCSSAGTLFCDKVDGFCICTFGWEGDNCANDTDECFDSTHNCTSKAFSSCENTPGSFVCKCDDGYFSDNNVCSPCDQYTFGDECESSCECDREHSPGCDSVSGVCIYIDECKADFSNECNQNCANTEGNYTCSCNTGYLLGENDRTCIDMDECKTGRHNCEDNCTNTKGSYSCSCKSGRELDDDGFNCYGEYILGQGKDGWRSIDDRKTAKLYHYQMVAI</sequence>
<feature type="domain" description="EGF-like" evidence="10">
    <location>
        <begin position="1727"/>
        <end position="1765"/>
    </location>
</feature>
<dbReference type="InterPro" id="IPR001846">
    <property type="entry name" value="VWF_type-D"/>
</dbReference>
<dbReference type="SUPFAM" id="SSF57184">
    <property type="entry name" value="Growth factor receptor domain"/>
    <property type="match status" value="5"/>
</dbReference>
<keyword evidence="4" id="KW-0677">Repeat</keyword>
<reference evidence="13 14" key="1">
    <citation type="journal article" date="2021" name="Elife">
        <title>Chloroplast acquisition without the gene transfer in kleptoplastic sea slugs, Plakobranchus ocellatus.</title>
        <authorList>
            <person name="Maeda T."/>
            <person name="Takahashi S."/>
            <person name="Yoshida T."/>
            <person name="Shimamura S."/>
            <person name="Takaki Y."/>
            <person name="Nagai Y."/>
            <person name="Toyoda A."/>
            <person name="Suzuki Y."/>
            <person name="Arimoto A."/>
            <person name="Ishii H."/>
            <person name="Satoh N."/>
            <person name="Nishiyama T."/>
            <person name="Hasebe M."/>
            <person name="Maruyama T."/>
            <person name="Minagawa J."/>
            <person name="Obokata J."/>
            <person name="Shigenobu S."/>
        </authorList>
    </citation>
    <scope>NUCLEOTIDE SEQUENCE [LARGE SCALE GENOMIC DNA]</scope>
</reference>
<evidence type="ECO:0000259" key="10">
    <source>
        <dbReference type="PROSITE" id="PS50026"/>
    </source>
</evidence>
<dbReference type="InterPro" id="IPR012337">
    <property type="entry name" value="RNaseH-like_sf"/>
</dbReference>
<dbReference type="FunFam" id="2.10.25.10:FF:000005">
    <property type="entry name" value="Fibrillin 2"/>
    <property type="match status" value="3"/>
</dbReference>
<dbReference type="PROSITE" id="PS50856">
    <property type="entry name" value="AMOP"/>
    <property type="match status" value="1"/>
</dbReference>
<feature type="domain" description="EGF-like" evidence="10">
    <location>
        <begin position="1259"/>
        <end position="1299"/>
    </location>
</feature>
<dbReference type="InterPro" id="IPR001881">
    <property type="entry name" value="EGF-like_Ca-bd_dom"/>
</dbReference>
<dbReference type="PROSITE" id="PS50026">
    <property type="entry name" value="EGF_3"/>
    <property type="match status" value="7"/>
</dbReference>
<dbReference type="SUPFAM" id="SSF57196">
    <property type="entry name" value="EGF/Laminin"/>
    <property type="match status" value="3"/>
</dbReference>
<dbReference type="SMART" id="SM00181">
    <property type="entry name" value="EGF"/>
    <property type="match status" value="20"/>
</dbReference>
<feature type="region of interest" description="Disordered" evidence="9">
    <location>
        <begin position="420"/>
        <end position="463"/>
    </location>
</feature>
<dbReference type="Pfam" id="PF07974">
    <property type="entry name" value="EGF_2"/>
    <property type="match status" value="1"/>
</dbReference>
<dbReference type="GO" id="GO:0016020">
    <property type="term" value="C:membrane"/>
    <property type="evidence" value="ECO:0007669"/>
    <property type="project" value="UniProtKB-SubCell"/>
</dbReference>
<keyword evidence="3" id="KW-0732">Signal</keyword>
<evidence type="ECO:0000256" key="2">
    <source>
        <dbReference type="ARBA" id="ARBA00022536"/>
    </source>
</evidence>
<dbReference type="Gene3D" id="2.170.300.10">
    <property type="entry name" value="Tie2 ligand-binding domain superfamily"/>
    <property type="match status" value="1"/>
</dbReference>
<dbReference type="EMBL" id="BLXT01006948">
    <property type="protein sequence ID" value="GFO34948.1"/>
    <property type="molecule type" value="Genomic_DNA"/>
</dbReference>
<keyword evidence="5" id="KW-0472">Membrane</keyword>
<evidence type="ECO:0000259" key="11">
    <source>
        <dbReference type="PROSITE" id="PS50856"/>
    </source>
</evidence>
<feature type="domain" description="EGF-like" evidence="10">
    <location>
        <begin position="1598"/>
        <end position="1641"/>
    </location>
</feature>
<dbReference type="Gene3D" id="2.10.25.10">
    <property type="entry name" value="Laminin"/>
    <property type="match status" value="14"/>
</dbReference>
<keyword evidence="7" id="KW-0325">Glycoprotein</keyword>
<dbReference type="CDD" id="cd00054">
    <property type="entry name" value="EGF_CA"/>
    <property type="match status" value="7"/>
</dbReference>
<dbReference type="PROSITE" id="PS51233">
    <property type="entry name" value="VWFD"/>
    <property type="match status" value="1"/>
</dbReference>
<dbReference type="SUPFAM" id="SSF53098">
    <property type="entry name" value="Ribonuclease H-like"/>
    <property type="match status" value="1"/>
</dbReference>
<dbReference type="InterPro" id="IPR049883">
    <property type="entry name" value="NOTCH1_EGF-like"/>
</dbReference>
<feature type="compositionally biased region" description="Polar residues" evidence="9">
    <location>
        <begin position="429"/>
        <end position="445"/>
    </location>
</feature>
<feature type="domain" description="EGF-like" evidence="10">
    <location>
        <begin position="1513"/>
        <end position="1549"/>
    </location>
</feature>
<dbReference type="SMART" id="SM00179">
    <property type="entry name" value="EGF_CA"/>
    <property type="match status" value="14"/>
</dbReference>
<dbReference type="PROSITE" id="PS00022">
    <property type="entry name" value="EGF_1"/>
    <property type="match status" value="1"/>
</dbReference>
<evidence type="ECO:0000256" key="1">
    <source>
        <dbReference type="ARBA" id="ARBA00004370"/>
    </source>
</evidence>
<protein>
    <submittedName>
        <fullName evidence="13">Fibrillin-1</fullName>
    </submittedName>
</protein>
<dbReference type="GO" id="GO:0005509">
    <property type="term" value="F:calcium ion binding"/>
    <property type="evidence" value="ECO:0007669"/>
    <property type="project" value="InterPro"/>
</dbReference>
<accession>A0AAV4CSN6</accession>
<feature type="disulfide bond" evidence="8">
    <location>
        <begin position="1351"/>
        <end position="1361"/>
    </location>
</feature>
<dbReference type="InterPro" id="IPR003886">
    <property type="entry name" value="NIDO_dom"/>
</dbReference>
<dbReference type="PROSITE" id="PS01186">
    <property type="entry name" value="EGF_2"/>
    <property type="match status" value="6"/>
</dbReference>
<dbReference type="Pfam" id="PF07645">
    <property type="entry name" value="EGF_CA"/>
    <property type="match status" value="13"/>
</dbReference>
<keyword evidence="6 8" id="KW-1015">Disulfide bond</keyword>
<comment type="caution">
    <text evidence="8">Lacks conserved residue(s) required for the propagation of feature annotation.</text>
</comment>
<dbReference type="InterPro" id="IPR013111">
    <property type="entry name" value="EGF_extracell"/>
</dbReference>
<dbReference type="GO" id="GO:0007160">
    <property type="term" value="P:cell-matrix adhesion"/>
    <property type="evidence" value="ECO:0007669"/>
    <property type="project" value="InterPro"/>
</dbReference>
<evidence type="ECO:0000259" key="12">
    <source>
        <dbReference type="PROSITE" id="PS51233"/>
    </source>
</evidence>
<feature type="domain" description="EGF-like" evidence="10">
    <location>
        <begin position="1429"/>
        <end position="1468"/>
    </location>
</feature>
<evidence type="ECO:0000256" key="4">
    <source>
        <dbReference type="ARBA" id="ARBA00022737"/>
    </source>
</evidence>
<evidence type="ECO:0000256" key="5">
    <source>
        <dbReference type="ARBA" id="ARBA00023136"/>
    </source>
</evidence>
<evidence type="ECO:0000256" key="9">
    <source>
        <dbReference type="SAM" id="MobiDB-lite"/>
    </source>
</evidence>
<gene>
    <name evidence="13" type="ORF">PoB_006145300</name>
</gene>
<comment type="caution">
    <text evidence="13">The sequence shown here is derived from an EMBL/GenBank/DDBJ whole genome shotgun (WGS) entry which is preliminary data.</text>
</comment>
<proteinExistence type="predicted"/>
<evidence type="ECO:0000256" key="3">
    <source>
        <dbReference type="ARBA" id="ARBA00022729"/>
    </source>
</evidence>
<dbReference type="FunFam" id="2.10.25.10:FF:000119">
    <property type="entry name" value="vitamin K-dependent protein S"/>
    <property type="match status" value="1"/>
</dbReference>
<dbReference type="InterPro" id="IPR050751">
    <property type="entry name" value="ECM_structural_protein"/>
</dbReference>
<comment type="subcellular location">
    <subcellularLocation>
        <location evidence="1">Membrane</location>
    </subcellularLocation>
</comment>
<dbReference type="Pfam" id="PF06119">
    <property type="entry name" value="NIDO"/>
    <property type="match status" value="1"/>
</dbReference>
<evidence type="ECO:0000256" key="6">
    <source>
        <dbReference type="ARBA" id="ARBA00023157"/>
    </source>
</evidence>
<feature type="domain" description="AMOP" evidence="11">
    <location>
        <begin position="149"/>
        <end position="313"/>
    </location>
</feature>
<dbReference type="InterPro" id="IPR005533">
    <property type="entry name" value="AMOP_dom"/>
</dbReference>
<dbReference type="InterPro" id="IPR000742">
    <property type="entry name" value="EGF"/>
</dbReference>
<evidence type="ECO:0000256" key="7">
    <source>
        <dbReference type="ARBA" id="ARBA00023180"/>
    </source>
</evidence>
<dbReference type="Proteomes" id="UP000735302">
    <property type="component" value="Unassembled WGS sequence"/>
</dbReference>
<dbReference type="InterPro" id="IPR018097">
    <property type="entry name" value="EGF_Ca-bd_CS"/>
</dbReference>
<evidence type="ECO:0000313" key="13">
    <source>
        <dbReference type="EMBL" id="GFO34948.1"/>
    </source>
</evidence>
<dbReference type="PANTHER" id="PTHR24034:SF209">
    <property type="entry name" value="EGF-LIKE DOMAIN-CONTAINING PROTEIN"/>
    <property type="match status" value="1"/>
</dbReference>
<dbReference type="PANTHER" id="PTHR24034">
    <property type="entry name" value="EGF-LIKE DOMAIN-CONTAINING PROTEIN"/>
    <property type="match status" value="1"/>
</dbReference>
<name>A0AAV4CSN6_9GAST</name>
<feature type="domain" description="EGF-like" evidence="10">
    <location>
        <begin position="1686"/>
        <end position="1724"/>
    </location>
</feature>
<feature type="domain" description="EGF-like" evidence="10">
    <location>
        <begin position="1347"/>
        <end position="1382"/>
    </location>
</feature>